<dbReference type="Pfam" id="PF10054">
    <property type="entry name" value="DUF2291"/>
    <property type="match status" value="1"/>
</dbReference>
<reference evidence="1" key="1">
    <citation type="submission" date="2022-10" db="EMBL/GenBank/DDBJ databases">
        <title>The WGS of Solirubrobacter phytolaccae KCTC 29190.</title>
        <authorList>
            <person name="Jiang Z."/>
        </authorList>
    </citation>
    <scope>NUCLEOTIDE SEQUENCE</scope>
    <source>
        <strain evidence="1">KCTC 29190</strain>
    </source>
</reference>
<comment type="caution">
    <text evidence="1">The sequence shown here is derived from an EMBL/GenBank/DDBJ whole genome shotgun (WGS) entry which is preliminary data.</text>
</comment>
<dbReference type="PIRSF" id="PIRSF033535">
    <property type="entry name" value="UCP033535_plp"/>
    <property type="match status" value="1"/>
</dbReference>
<accession>A0A9X3N9I6</accession>
<dbReference type="AlphaFoldDB" id="A0A9X3N9I6"/>
<evidence type="ECO:0000313" key="2">
    <source>
        <dbReference type="Proteomes" id="UP001147653"/>
    </source>
</evidence>
<keyword evidence="2" id="KW-1185">Reference proteome</keyword>
<sequence length="208" mass="21914">MKVRAIGAAIAVLVLGAMLLDASWRSDDEPLAATNGREAFDAAKFGKDNFAPKVVPELEKRAVELTELVPALEQDADAAGEQYGVRQGNSPYNFAVRGEGKAKQVDGNIVELDVEGVPSDVTVALQIGPAINGSALRDASGLFDFNDFLNQVDYAGAGTALNNEVKTTVLADLDREALEGKTLTFLGAFTYLAPTAITITPAQLEVSS</sequence>
<dbReference type="EMBL" id="JAPDDP010000009">
    <property type="protein sequence ID" value="MDA0180086.1"/>
    <property type="molecule type" value="Genomic_DNA"/>
</dbReference>
<dbReference type="Proteomes" id="UP001147653">
    <property type="component" value="Unassembled WGS sequence"/>
</dbReference>
<organism evidence="1 2">
    <name type="scientific">Solirubrobacter phytolaccae</name>
    <dbReference type="NCBI Taxonomy" id="1404360"/>
    <lineage>
        <taxon>Bacteria</taxon>
        <taxon>Bacillati</taxon>
        <taxon>Actinomycetota</taxon>
        <taxon>Thermoleophilia</taxon>
        <taxon>Solirubrobacterales</taxon>
        <taxon>Solirubrobacteraceae</taxon>
        <taxon>Solirubrobacter</taxon>
    </lineage>
</organism>
<protein>
    <submittedName>
        <fullName evidence="1">DUF2291 domain-containing protein</fullName>
    </submittedName>
</protein>
<proteinExistence type="predicted"/>
<dbReference type="SUPFAM" id="SSF141318">
    <property type="entry name" value="TM0957-like"/>
    <property type="match status" value="1"/>
</dbReference>
<dbReference type="Gene3D" id="2.40.50.420">
    <property type="entry name" value="Envelope glycoprotein gp160, DUF2291, alpha/beta domain"/>
    <property type="match status" value="1"/>
</dbReference>
<gene>
    <name evidence="1" type="ORF">OJ997_07245</name>
</gene>
<dbReference type="RefSeq" id="WP_270024396.1">
    <property type="nucleotide sequence ID" value="NZ_JAPDDP010000009.1"/>
</dbReference>
<dbReference type="InterPro" id="IPR036215">
    <property type="entry name" value="TM0957-like_sf"/>
</dbReference>
<dbReference type="InterPro" id="IPR014582">
    <property type="entry name" value="UCP033535_lipo"/>
</dbReference>
<name>A0A9X3N9I6_9ACTN</name>
<dbReference type="Gene3D" id="1.10.10.1260">
    <property type="entry name" value="Envelope glycoprotein gp160, DUF2291, helical domain"/>
    <property type="match status" value="1"/>
</dbReference>
<evidence type="ECO:0000313" key="1">
    <source>
        <dbReference type="EMBL" id="MDA0180086.1"/>
    </source>
</evidence>